<sequence>MYIRWYDEEVSSEGLSYSSDHDSKLSGLSLTVSLYTIKLLMHMHMHMNKWIAHIKMCLIPHLHKSRGDLEAASESEGPWFETRFHQRFVVSEDMVHVQFIQLKRSRRVV</sequence>
<gene>
    <name evidence="1" type="ORF">AVEN_197888_1</name>
</gene>
<name>A0A4Y2CKK5_ARAVE</name>
<accession>A0A4Y2CKK5</accession>
<dbReference type="EMBL" id="BGPR01000203">
    <property type="protein sequence ID" value="GBM04474.1"/>
    <property type="molecule type" value="Genomic_DNA"/>
</dbReference>
<dbReference type="Proteomes" id="UP000499080">
    <property type="component" value="Unassembled WGS sequence"/>
</dbReference>
<evidence type="ECO:0000313" key="2">
    <source>
        <dbReference type="Proteomes" id="UP000499080"/>
    </source>
</evidence>
<organism evidence="1 2">
    <name type="scientific">Araneus ventricosus</name>
    <name type="common">Orbweaver spider</name>
    <name type="synonym">Epeira ventricosa</name>
    <dbReference type="NCBI Taxonomy" id="182803"/>
    <lineage>
        <taxon>Eukaryota</taxon>
        <taxon>Metazoa</taxon>
        <taxon>Ecdysozoa</taxon>
        <taxon>Arthropoda</taxon>
        <taxon>Chelicerata</taxon>
        <taxon>Arachnida</taxon>
        <taxon>Araneae</taxon>
        <taxon>Araneomorphae</taxon>
        <taxon>Entelegynae</taxon>
        <taxon>Araneoidea</taxon>
        <taxon>Araneidae</taxon>
        <taxon>Araneus</taxon>
    </lineage>
</organism>
<reference evidence="1 2" key="1">
    <citation type="journal article" date="2019" name="Sci. Rep.">
        <title>Orb-weaving spider Araneus ventricosus genome elucidates the spidroin gene catalogue.</title>
        <authorList>
            <person name="Kono N."/>
            <person name="Nakamura H."/>
            <person name="Ohtoshi R."/>
            <person name="Moran D.A.P."/>
            <person name="Shinohara A."/>
            <person name="Yoshida Y."/>
            <person name="Fujiwara M."/>
            <person name="Mori M."/>
            <person name="Tomita M."/>
            <person name="Arakawa K."/>
        </authorList>
    </citation>
    <scope>NUCLEOTIDE SEQUENCE [LARGE SCALE GENOMIC DNA]</scope>
</reference>
<dbReference type="AlphaFoldDB" id="A0A4Y2CKK5"/>
<proteinExistence type="predicted"/>
<evidence type="ECO:0000313" key="1">
    <source>
        <dbReference type="EMBL" id="GBM04474.1"/>
    </source>
</evidence>
<protein>
    <submittedName>
        <fullName evidence="1">Uncharacterized protein</fullName>
    </submittedName>
</protein>
<keyword evidence="2" id="KW-1185">Reference proteome</keyword>
<comment type="caution">
    <text evidence="1">The sequence shown here is derived from an EMBL/GenBank/DDBJ whole genome shotgun (WGS) entry which is preliminary data.</text>
</comment>